<dbReference type="NCBIfam" id="TIGR00247">
    <property type="entry name" value="endolytic transglycosylase MltG"/>
    <property type="match status" value="1"/>
</dbReference>
<dbReference type="Gene3D" id="3.30.160.60">
    <property type="entry name" value="Classic Zinc Finger"/>
    <property type="match status" value="1"/>
</dbReference>
<comment type="caution">
    <text evidence="8">The sequence shown here is derived from an EMBL/GenBank/DDBJ whole genome shotgun (WGS) entry which is preliminary data.</text>
</comment>
<keyword evidence="3 7" id="KW-1133">Transmembrane helix</keyword>
<dbReference type="HAMAP" id="MF_02065">
    <property type="entry name" value="MltG"/>
    <property type="match status" value="1"/>
</dbReference>
<dbReference type="GO" id="GO:0008932">
    <property type="term" value="F:lytic endotransglycosylase activity"/>
    <property type="evidence" value="ECO:0007669"/>
    <property type="project" value="UniProtKB-UniRule"/>
</dbReference>
<comment type="similarity">
    <text evidence="7">Belongs to the transglycosylase MltG family.</text>
</comment>
<keyword evidence="4 7" id="KW-0472">Membrane</keyword>
<keyword evidence="2 7" id="KW-0812">Transmembrane</keyword>
<organism evidence="8 9">
    <name type="scientific">Halioxenophilus aromaticivorans</name>
    <dbReference type="NCBI Taxonomy" id="1306992"/>
    <lineage>
        <taxon>Bacteria</taxon>
        <taxon>Pseudomonadati</taxon>
        <taxon>Pseudomonadota</taxon>
        <taxon>Gammaproteobacteria</taxon>
        <taxon>Alteromonadales</taxon>
        <taxon>Alteromonadaceae</taxon>
        <taxon>Halioxenophilus</taxon>
    </lineage>
</organism>
<sequence>MPMVKRIIITIVILITLAAAGAAASLYGLNYWAEQPLAYSAPLEFEVSRGETLTSAVNRLAQLSVVSIPKAALIYSKLKKQTHIQFGEYYIAPNQSWDQINRLLMSGQVIERSVTLVEGWTAAAALAAVQGHDKITKTLSGIDDPALTAILPSEHPHPEGWFFADTYSFHKGDTDLSIMRRALQKMQQAMAVLWQGKADGLPYQTPYEALVMASIVEKETGVPSERSVIAGVFTRRLQKNMRLQTDPTVIYGLGSRYQGNITRKHLREATTYNTYVIKGLPPTPIALVGQAALDAVFNPDNGKALYFVAKGDGSHYFSETLAEHNKAVREYQILKRRTDYRSTPTTQ</sequence>
<dbReference type="Gene3D" id="3.30.1490.480">
    <property type="entry name" value="Endolytic murein transglycosylase"/>
    <property type="match status" value="1"/>
</dbReference>
<keyword evidence="9" id="KW-1185">Reference proteome</keyword>
<evidence type="ECO:0000256" key="3">
    <source>
        <dbReference type="ARBA" id="ARBA00022989"/>
    </source>
</evidence>
<comment type="function">
    <text evidence="7">Functions as a peptidoglycan terminase that cleaves nascent peptidoglycan strands endolytically to terminate their elongation.</text>
</comment>
<dbReference type="GO" id="GO:0005886">
    <property type="term" value="C:plasma membrane"/>
    <property type="evidence" value="ECO:0007669"/>
    <property type="project" value="UniProtKB-UniRule"/>
</dbReference>
<proteinExistence type="inferred from homology"/>
<gene>
    <name evidence="7 8" type="primary">mltG</name>
    <name evidence="8" type="ORF">GCM10025791_49190</name>
</gene>
<dbReference type="GO" id="GO:0071555">
    <property type="term" value="P:cell wall organization"/>
    <property type="evidence" value="ECO:0007669"/>
    <property type="project" value="UniProtKB-KW"/>
</dbReference>
<feature type="site" description="Important for catalytic activity" evidence="7">
    <location>
        <position position="219"/>
    </location>
</feature>
<dbReference type="CDD" id="cd08010">
    <property type="entry name" value="MltG_like"/>
    <property type="match status" value="1"/>
</dbReference>
<accession>A0AAV3UAH6</accession>
<keyword evidence="7" id="KW-0997">Cell inner membrane</keyword>
<reference evidence="9" key="1">
    <citation type="journal article" date="2019" name="Int. J. Syst. Evol. Microbiol.">
        <title>The Global Catalogue of Microorganisms (GCM) 10K type strain sequencing project: providing services to taxonomists for standard genome sequencing and annotation.</title>
        <authorList>
            <consortium name="The Broad Institute Genomics Platform"/>
            <consortium name="The Broad Institute Genome Sequencing Center for Infectious Disease"/>
            <person name="Wu L."/>
            <person name="Ma J."/>
        </authorList>
    </citation>
    <scope>NUCLEOTIDE SEQUENCE [LARGE SCALE GENOMIC DNA]</scope>
    <source>
        <strain evidence="9">JCM 19134</strain>
    </source>
</reference>
<keyword evidence="6 7" id="KW-0961">Cell wall biogenesis/degradation</keyword>
<evidence type="ECO:0000256" key="1">
    <source>
        <dbReference type="ARBA" id="ARBA00022475"/>
    </source>
</evidence>
<protein>
    <recommendedName>
        <fullName evidence="7">Endolytic murein transglycosylase</fullName>
        <ecNumber evidence="7">4.2.2.29</ecNumber>
    </recommendedName>
    <alternativeName>
        <fullName evidence="7">Peptidoglycan lytic transglycosylase</fullName>
    </alternativeName>
    <alternativeName>
        <fullName evidence="7">Peptidoglycan polymerization terminase</fullName>
    </alternativeName>
</protein>
<keyword evidence="5 7" id="KW-0456">Lyase</keyword>
<evidence type="ECO:0000256" key="2">
    <source>
        <dbReference type="ARBA" id="ARBA00022692"/>
    </source>
</evidence>
<comment type="catalytic activity">
    <reaction evidence="7">
        <text>a peptidoglycan chain = a peptidoglycan chain with N-acetyl-1,6-anhydromuramyl-[peptide] at the reducing end + a peptidoglycan chain with N-acetylglucosamine at the non-reducing end.</text>
        <dbReference type="EC" id="4.2.2.29"/>
    </reaction>
</comment>
<name>A0AAV3UAH6_9ALTE</name>
<dbReference type="AlphaFoldDB" id="A0AAV3UAH6"/>
<dbReference type="Pfam" id="PF02618">
    <property type="entry name" value="YceG"/>
    <property type="match status" value="1"/>
</dbReference>
<dbReference type="EC" id="4.2.2.29" evidence="7"/>
<evidence type="ECO:0000313" key="9">
    <source>
        <dbReference type="Proteomes" id="UP001409585"/>
    </source>
</evidence>
<evidence type="ECO:0000256" key="5">
    <source>
        <dbReference type="ARBA" id="ARBA00023239"/>
    </source>
</evidence>
<dbReference type="FunFam" id="3.30.160.60:FF:000242">
    <property type="entry name" value="Endolytic murein transglycosylase"/>
    <property type="match status" value="1"/>
</dbReference>
<evidence type="ECO:0000313" key="8">
    <source>
        <dbReference type="EMBL" id="GAA4961752.1"/>
    </source>
</evidence>
<evidence type="ECO:0000256" key="6">
    <source>
        <dbReference type="ARBA" id="ARBA00023316"/>
    </source>
</evidence>
<evidence type="ECO:0000256" key="4">
    <source>
        <dbReference type="ARBA" id="ARBA00023136"/>
    </source>
</evidence>
<dbReference type="Proteomes" id="UP001409585">
    <property type="component" value="Unassembled WGS sequence"/>
</dbReference>
<dbReference type="PANTHER" id="PTHR30518:SF2">
    <property type="entry name" value="ENDOLYTIC MUREIN TRANSGLYCOSYLASE"/>
    <property type="match status" value="1"/>
</dbReference>
<dbReference type="InterPro" id="IPR003770">
    <property type="entry name" value="MLTG-like"/>
</dbReference>
<evidence type="ECO:0000256" key="7">
    <source>
        <dbReference type="HAMAP-Rule" id="MF_02065"/>
    </source>
</evidence>
<keyword evidence="1 7" id="KW-1003">Cell membrane</keyword>
<dbReference type="GO" id="GO:0009252">
    <property type="term" value="P:peptidoglycan biosynthetic process"/>
    <property type="evidence" value="ECO:0007669"/>
    <property type="project" value="UniProtKB-UniRule"/>
</dbReference>
<dbReference type="PANTHER" id="PTHR30518">
    <property type="entry name" value="ENDOLYTIC MUREIN TRANSGLYCOSYLASE"/>
    <property type="match status" value="1"/>
</dbReference>
<dbReference type="EMBL" id="BAABLX010000080">
    <property type="protein sequence ID" value="GAA4961752.1"/>
    <property type="molecule type" value="Genomic_DNA"/>
</dbReference>